<feature type="transmembrane region" description="Helical" evidence="1">
    <location>
        <begin position="12"/>
        <end position="34"/>
    </location>
</feature>
<dbReference type="EMBL" id="JAVDTT010000002">
    <property type="protein sequence ID" value="MDR6841350.1"/>
    <property type="molecule type" value="Genomic_DNA"/>
</dbReference>
<keyword evidence="1" id="KW-1133">Transmembrane helix</keyword>
<gene>
    <name evidence="2" type="ORF">J2W94_001635</name>
</gene>
<protein>
    <submittedName>
        <fullName evidence="2">Uncharacterized protein</fullName>
    </submittedName>
</protein>
<name>A0ABU1RSR6_9GAMM</name>
<reference evidence="2 3" key="1">
    <citation type="submission" date="2023-07" db="EMBL/GenBank/DDBJ databases">
        <title>Sorghum-associated microbial communities from plants grown in Nebraska, USA.</title>
        <authorList>
            <person name="Schachtman D."/>
        </authorList>
    </citation>
    <scope>NUCLEOTIDE SEQUENCE [LARGE SCALE GENOMIC DNA]</scope>
    <source>
        <strain evidence="2 3">BE107</strain>
    </source>
</reference>
<evidence type="ECO:0000256" key="1">
    <source>
        <dbReference type="SAM" id="Phobius"/>
    </source>
</evidence>
<keyword evidence="1" id="KW-0812">Transmembrane</keyword>
<comment type="caution">
    <text evidence="2">The sequence shown here is derived from an EMBL/GenBank/DDBJ whole genome shotgun (WGS) entry which is preliminary data.</text>
</comment>
<keyword evidence="1" id="KW-0472">Membrane</keyword>
<keyword evidence="3" id="KW-1185">Reference proteome</keyword>
<evidence type="ECO:0000313" key="3">
    <source>
        <dbReference type="Proteomes" id="UP001254759"/>
    </source>
</evidence>
<proteinExistence type="predicted"/>
<organism evidence="2 3">
    <name type="scientific">Pseudoxanthomonas sacheonensis</name>
    <dbReference type="NCBI Taxonomy" id="443615"/>
    <lineage>
        <taxon>Bacteria</taxon>
        <taxon>Pseudomonadati</taxon>
        <taxon>Pseudomonadota</taxon>
        <taxon>Gammaproteobacteria</taxon>
        <taxon>Lysobacterales</taxon>
        <taxon>Lysobacteraceae</taxon>
        <taxon>Pseudoxanthomonas</taxon>
    </lineage>
</organism>
<evidence type="ECO:0000313" key="2">
    <source>
        <dbReference type="EMBL" id="MDR6841350.1"/>
    </source>
</evidence>
<dbReference type="Proteomes" id="UP001254759">
    <property type="component" value="Unassembled WGS sequence"/>
</dbReference>
<accession>A0ABU1RSR6</accession>
<sequence length="230" mass="25419">MNVAVQNRAAPILGSWISIASLIFGVVITLPVYAEQSDSPTGHDERFEEIYVLRSIRDRQEVQGGRCIASAVGFDPYPIDADRRYSFWSVISRPADGLIVDAANQRVAELRGCFGPTDDRTRQNFHAEIRMGSKVFRGRGECQALLVNFPEEALIPVRCQIVLNDLPEAYIGGLLTTNTLTSGAQYGGETSPSGYTQASIATIRLWKKTIARQPTPPCVKSDRMLTQKEK</sequence>